<sequence>MKEKENVKNNIEVWEDIVSIKDLVMSLIICSVTTFVAYILAPNEPPKPLFFGLTGAIIGFIISSIFIKPKRIFIETNEEN</sequence>
<evidence type="ECO:0000313" key="3">
    <source>
        <dbReference type="Proteomes" id="UP000467132"/>
    </source>
</evidence>
<keyword evidence="3" id="KW-1185">Reference proteome</keyword>
<name>A0A845QXG8_9CLOT</name>
<protein>
    <recommendedName>
        <fullName evidence="4">Heme ABC transporter</fullName>
    </recommendedName>
</protein>
<comment type="caution">
    <text evidence="2">The sequence shown here is derived from an EMBL/GenBank/DDBJ whole genome shotgun (WGS) entry which is preliminary data.</text>
</comment>
<keyword evidence="1" id="KW-1133">Transmembrane helix</keyword>
<dbReference type="EMBL" id="QXXA01000014">
    <property type="protein sequence ID" value="NBI07657.1"/>
    <property type="molecule type" value="Genomic_DNA"/>
</dbReference>
<dbReference type="Proteomes" id="UP000467132">
    <property type="component" value="Unassembled WGS sequence"/>
</dbReference>
<accession>A0A845QXG8</accession>
<evidence type="ECO:0000256" key="1">
    <source>
        <dbReference type="SAM" id="Phobius"/>
    </source>
</evidence>
<dbReference type="RefSeq" id="WP_160198129.1">
    <property type="nucleotide sequence ID" value="NZ_QXXA01000014.1"/>
</dbReference>
<feature type="transmembrane region" description="Helical" evidence="1">
    <location>
        <begin position="47"/>
        <end position="67"/>
    </location>
</feature>
<keyword evidence="1" id="KW-0812">Transmembrane</keyword>
<organism evidence="2 3">
    <name type="scientific">Senegalia massiliensis</name>
    <dbReference type="NCBI Taxonomy" id="1720316"/>
    <lineage>
        <taxon>Bacteria</taxon>
        <taxon>Bacillati</taxon>
        <taxon>Bacillota</taxon>
        <taxon>Clostridia</taxon>
        <taxon>Eubacteriales</taxon>
        <taxon>Clostridiaceae</taxon>
        <taxon>Senegalia</taxon>
    </lineage>
</organism>
<dbReference type="AlphaFoldDB" id="A0A845QXG8"/>
<feature type="transmembrane region" description="Helical" evidence="1">
    <location>
        <begin position="23"/>
        <end position="41"/>
    </location>
</feature>
<reference evidence="2 3" key="1">
    <citation type="submission" date="2018-08" db="EMBL/GenBank/DDBJ databases">
        <title>Murine metabolic-syndrome-specific gut microbial biobank.</title>
        <authorList>
            <person name="Liu C."/>
        </authorList>
    </citation>
    <scope>NUCLEOTIDE SEQUENCE [LARGE SCALE GENOMIC DNA]</scope>
    <source>
        <strain evidence="2 3">583</strain>
    </source>
</reference>
<proteinExistence type="predicted"/>
<evidence type="ECO:0008006" key="4">
    <source>
        <dbReference type="Google" id="ProtNLM"/>
    </source>
</evidence>
<evidence type="ECO:0000313" key="2">
    <source>
        <dbReference type="EMBL" id="NBI07657.1"/>
    </source>
</evidence>
<dbReference type="OrthoDB" id="1924966at2"/>
<gene>
    <name evidence="2" type="ORF">D3Z33_12415</name>
</gene>
<keyword evidence="1" id="KW-0472">Membrane</keyword>